<keyword evidence="1" id="KW-0695">RNA-directed DNA polymerase</keyword>
<evidence type="ECO:0000313" key="2">
    <source>
        <dbReference type="Proteomes" id="UP001054945"/>
    </source>
</evidence>
<dbReference type="EMBL" id="BPLR01002533">
    <property type="protein sequence ID" value="GIX74842.1"/>
    <property type="molecule type" value="Genomic_DNA"/>
</dbReference>
<keyword evidence="1" id="KW-0548">Nucleotidyltransferase</keyword>
<comment type="caution">
    <text evidence="1">The sequence shown here is derived from an EMBL/GenBank/DDBJ whole genome shotgun (WGS) entry which is preliminary data.</text>
</comment>
<dbReference type="PANTHER" id="PTHR47331:SF6">
    <property type="entry name" value="DOUBLECORTIN DOMAIN-CONTAINING PROTEIN"/>
    <property type="match status" value="1"/>
</dbReference>
<keyword evidence="1" id="KW-0808">Transferase</keyword>
<keyword evidence="2" id="KW-1185">Reference proteome</keyword>
<dbReference type="GO" id="GO:0003964">
    <property type="term" value="F:RNA-directed DNA polymerase activity"/>
    <property type="evidence" value="ECO:0007669"/>
    <property type="project" value="UniProtKB-KW"/>
</dbReference>
<sequence>MERFLKDPNICKQKSANGTSVNLLVSKTKVSPRKQISILRLELLDVTLLISLLKAVLGGLDMGIQDSEIHSSTDSKVVLLWLSSHPKCFITNKTSKILESLPSNSWHYVPSEENPTDMATRGIKTWKVADFGGIGQIFIKILTTGSNTSRSCI</sequence>
<proteinExistence type="predicted"/>
<dbReference type="PANTHER" id="PTHR47331">
    <property type="entry name" value="PHD-TYPE DOMAIN-CONTAINING PROTEIN"/>
    <property type="match status" value="1"/>
</dbReference>
<dbReference type="Proteomes" id="UP001054945">
    <property type="component" value="Unassembled WGS sequence"/>
</dbReference>
<organism evidence="1 2">
    <name type="scientific">Caerostris extrusa</name>
    <name type="common">Bark spider</name>
    <name type="synonym">Caerostris bankana</name>
    <dbReference type="NCBI Taxonomy" id="172846"/>
    <lineage>
        <taxon>Eukaryota</taxon>
        <taxon>Metazoa</taxon>
        <taxon>Ecdysozoa</taxon>
        <taxon>Arthropoda</taxon>
        <taxon>Chelicerata</taxon>
        <taxon>Arachnida</taxon>
        <taxon>Araneae</taxon>
        <taxon>Araneomorphae</taxon>
        <taxon>Entelegynae</taxon>
        <taxon>Araneoidea</taxon>
        <taxon>Araneidae</taxon>
        <taxon>Caerostris</taxon>
    </lineage>
</organism>
<dbReference type="AlphaFoldDB" id="A0AAV4MQM7"/>
<reference evidence="1 2" key="1">
    <citation type="submission" date="2021-06" db="EMBL/GenBank/DDBJ databases">
        <title>Caerostris extrusa draft genome.</title>
        <authorList>
            <person name="Kono N."/>
            <person name="Arakawa K."/>
        </authorList>
    </citation>
    <scope>NUCLEOTIDE SEQUENCE [LARGE SCALE GENOMIC DNA]</scope>
</reference>
<evidence type="ECO:0000313" key="1">
    <source>
        <dbReference type="EMBL" id="GIX74842.1"/>
    </source>
</evidence>
<dbReference type="Pfam" id="PF05380">
    <property type="entry name" value="Peptidase_A17"/>
    <property type="match status" value="1"/>
</dbReference>
<gene>
    <name evidence="1" type="primary">RF55_9844</name>
    <name evidence="1" type="ORF">CEXT_1341</name>
</gene>
<protein>
    <submittedName>
        <fullName evidence="1">Reverse transcriptase</fullName>
    </submittedName>
</protein>
<accession>A0AAV4MQM7</accession>
<dbReference type="InterPro" id="IPR008042">
    <property type="entry name" value="Retrotrans_Pao"/>
</dbReference>
<name>A0AAV4MQM7_CAEEX</name>